<reference evidence="1" key="1">
    <citation type="submission" date="2014-09" db="EMBL/GenBank/DDBJ databases">
        <authorList>
            <person name="Magalhaes I.L.F."/>
            <person name="Oliveira U."/>
            <person name="Santos F.R."/>
            <person name="Vidigal T.H.D.A."/>
            <person name="Brescovit A.D."/>
            <person name="Santos A.J."/>
        </authorList>
    </citation>
    <scope>NUCLEOTIDE SEQUENCE</scope>
    <source>
        <tissue evidence="1">Shoot tissue taken approximately 20 cm above the soil surface</tissue>
    </source>
</reference>
<dbReference type="EMBL" id="GBRH01224609">
    <property type="protein sequence ID" value="JAD73286.1"/>
    <property type="molecule type" value="Transcribed_RNA"/>
</dbReference>
<protein>
    <submittedName>
        <fullName evidence="1">Uncharacterized protein</fullName>
    </submittedName>
</protein>
<name>A0A0A9CCG2_ARUDO</name>
<accession>A0A0A9CCG2</accession>
<organism evidence="1">
    <name type="scientific">Arundo donax</name>
    <name type="common">Giant reed</name>
    <name type="synonym">Donax arundinaceus</name>
    <dbReference type="NCBI Taxonomy" id="35708"/>
    <lineage>
        <taxon>Eukaryota</taxon>
        <taxon>Viridiplantae</taxon>
        <taxon>Streptophyta</taxon>
        <taxon>Embryophyta</taxon>
        <taxon>Tracheophyta</taxon>
        <taxon>Spermatophyta</taxon>
        <taxon>Magnoliopsida</taxon>
        <taxon>Liliopsida</taxon>
        <taxon>Poales</taxon>
        <taxon>Poaceae</taxon>
        <taxon>PACMAD clade</taxon>
        <taxon>Arundinoideae</taxon>
        <taxon>Arundineae</taxon>
        <taxon>Arundo</taxon>
    </lineage>
</organism>
<evidence type="ECO:0000313" key="1">
    <source>
        <dbReference type="EMBL" id="JAD73286.1"/>
    </source>
</evidence>
<proteinExistence type="predicted"/>
<sequence length="8" mass="791">MASTSTPP</sequence>
<reference evidence="1" key="2">
    <citation type="journal article" date="2015" name="Data Brief">
        <title>Shoot transcriptome of the giant reed, Arundo donax.</title>
        <authorList>
            <person name="Barrero R.A."/>
            <person name="Guerrero F.D."/>
            <person name="Moolhuijzen P."/>
            <person name="Goolsby J.A."/>
            <person name="Tidwell J."/>
            <person name="Bellgard S.E."/>
            <person name="Bellgard M.I."/>
        </authorList>
    </citation>
    <scope>NUCLEOTIDE SEQUENCE</scope>
    <source>
        <tissue evidence="1">Shoot tissue taken approximately 20 cm above the soil surface</tissue>
    </source>
</reference>